<gene>
    <name evidence="8 9" type="primary">comB</name>
    <name evidence="9" type="ORF">PITCH_A1740050</name>
</gene>
<dbReference type="GO" id="GO:0050532">
    <property type="term" value="F:2-phosphosulfolactate phosphatase activity"/>
    <property type="evidence" value="ECO:0007669"/>
    <property type="project" value="UniProtKB-UniRule"/>
</dbReference>
<protein>
    <recommendedName>
        <fullName evidence="4 8">Probable 2-phosphosulfolactate phosphatase</fullName>
        <ecNumber evidence="3 8">3.1.3.71</ecNumber>
    </recommendedName>
</protein>
<keyword evidence="6 8" id="KW-0460">Magnesium</keyword>
<dbReference type="AlphaFoldDB" id="A0A445MV64"/>
<keyword evidence="5 8" id="KW-0378">Hydrolase</keyword>
<proteinExistence type="inferred from homology"/>
<dbReference type="SUPFAM" id="SSF142823">
    <property type="entry name" value="ComB-like"/>
    <property type="match status" value="1"/>
</dbReference>
<evidence type="ECO:0000256" key="2">
    <source>
        <dbReference type="ARBA" id="ARBA00009997"/>
    </source>
</evidence>
<dbReference type="EMBL" id="OJIN01000084">
    <property type="protein sequence ID" value="SPD73241.1"/>
    <property type="molecule type" value="Genomic_DNA"/>
</dbReference>
<name>A0A445MV64_9BACT</name>
<evidence type="ECO:0000256" key="4">
    <source>
        <dbReference type="ARBA" id="ARBA00021948"/>
    </source>
</evidence>
<evidence type="ECO:0000256" key="6">
    <source>
        <dbReference type="ARBA" id="ARBA00022842"/>
    </source>
</evidence>
<dbReference type="Gene3D" id="3.90.1560.10">
    <property type="entry name" value="ComB-like"/>
    <property type="match status" value="1"/>
</dbReference>
<evidence type="ECO:0000256" key="7">
    <source>
        <dbReference type="ARBA" id="ARBA00033711"/>
    </source>
</evidence>
<dbReference type="InterPro" id="IPR005238">
    <property type="entry name" value="ComB-like"/>
</dbReference>
<dbReference type="PANTHER" id="PTHR37311:SF1">
    <property type="entry name" value="2-PHOSPHOSULFOLACTATE PHOSPHATASE-RELATED"/>
    <property type="match status" value="1"/>
</dbReference>
<dbReference type="InterPro" id="IPR036702">
    <property type="entry name" value="ComB-like_sf"/>
</dbReference>
<dbReference type="PANTHER" id="PTHR37311">
    <property type="entry name" value="2-PHOSPHOSULFOLACTATE PHOSPHATASE-RELATED"/>
    <property type="match status" value="1"/>
</dbReference>
<comment type="similarity">
    <text evidence="2 8">Belongs to the ComB family.</text>
</comment>
<sequence>MLIDVILIPSSAGDNTQTGQISVVVDILRATSTIVTALANQAHRVIPVLEPEEAFELKQKLGATDCILGGERKGFKIAGFDLGNSPCEYSKEKVAGKTIVLTTTNGTKAALWAEGASMVIFGSFLNMAAICNYIVTCPHDVTIVCAGRQGDLSLEDTACAGMIVSLIGSNYDLTDNAKAALFTFEKAGQIGLTSFVGQTQHGRYLREIGMESDIALCTDLNSIPVVPRLKDGDITILNF</sequence>
<evidence type="ECO:0000256" key="1">
    <source>
        <dbReference type="ARBA" id="ARBA00001946"/>
    </source>
</evidence>
<evidence type="ECO:0000256" key="3">
    <source>
        <dbReference type="ARBA" id="ARBA00012953"/>
    </source>
</evidence>
<dbReference type="FunFam" id="3.90.1560.10:FF:000001">
    <property type="entry name" value="Probable 2-phosphosulfolactate phosphatase"/>
    <property type="match status" value="1"/>
</dbReference>
<dbReference type="EC" id="3.1.3.71" evidence="3 8"/>
<organism evidence="9">
    <name type="scientific">uncultured Desulfobacterium sp</name>
    <dbReference type="NCBI Taxonomy" id="201089"/>
    <lineage>
        <taxon>Bacteria</taxon>
        <taxon>Pseudomonadati</taxon>
        <taxon>Thermodesulfobacteriota</taxon>
        <taxon>Desulfobacteria</taxon>
        <taxon>Desulfobacterales</taxon>
        <taxon>Desulfobacteriaceae</taxon>
        <taxon>Desulfobacterium</taxon>
        <taxon>environmental samples</taxon>
    </lineage>
</organism>
<dbReference type="GO" id="GO:0050545">
    <property type="term" value="F:sulfopyruvate decarboxylase activity"/>
    <property type="evidence" value="ECO:0007669"/>
    <property type="project" value="TreeGrafter"/>
</dbReference>
<comment type="cofactor">
    <cofactor evidence="1 8">
        <name>Mg(2+)</name>
        <dbReference type="ChEBI" id="CHEBI:18420"/>
    </cofactor>
</comment>
<dbReference type="HAMAP" id="MF_00490">
    <property type="entry name" value="ComB"/>
    <property type="match status" value="1"/>
</dbReference>
<accession>A0A445MV64</accession>
<reference evidence="9" key="1">
    <citation type="submission" date="2018-01" db="EMBL/GenBank/DDBJ databases">
        <authorList>
            <person name="Regsiter A."/>
            <person name="William W."/>
        </authorList>
    </citation>
    <scope>NUCLEOTIDE SEQUENCE</scope>
    <source>
        <strain evidence="9">TRIP AH-1</strain>
    </source>
</reference>
<comment type="catalytic activity">
    <reaction evidence="7 8">
        <text>(2R)-O-phospho-3-sulfolactate + H2O = (2R)-3-sulfolactate + phosphate</text>
        <dbReference type="Rhea" id="RHEA:23416"/>
        <dbReference type="ChEBI" id="CHEBI:15377"/>
        <dbReference type="ChEBI" id="CHEBI:15597"/>
        <dbReference type="ChEBI" id="CHEBI:43474"/>
        <dbReference type="ChEBI" id="CHEBI:58738"/>
        <dbReference type="EC" id="3.1.3.71"/>
    </reaction>
</comment>
<dbReference type="GO" id="GO:0000287">
    <property type="term" value="F:magnesium ion binding"/>
    <property type="evidence" value="ECO:0007669"/>
    <property type="project" value="UniProtKB-UniRule"/>
</dbReference>
<evidence type="ECO:0000313" key="9">
    <source>
        <dbReference type="EMBL" id="SPD73241.1"/>
    </source>
</evidence>
<evidence type="ECO:0000256" key="5">
    <source>
        <dbReference type="ARBA" id="ARBA00022801"/>
    </source>
</evidence>
<evidence type="ECO:0000256" key="8">
    <source>
        <dbReference type="HAMAP-Rule" id="MF_00490"/>
    </source>
</evidence>
<dbReference type="Pfam" id="PF04029">
    <property type="entry name" value="2-ph_phosp"/>
    <property type="match status" value="1"/>
</dbReference>